<sequence length="199" mass="22932">MMKGKILIAVPTFENIKPECFKAIFDLTNPAGYNLYFDYVKGYDCARARNEIAKLSLNYNFDYVLMIDSDVKVPKDTLIKLLECEADIALGWYYKKRTVNDQTVIFNFGKDYTDENMIHGKTLLEAIDPFDIKGGGLGIALVNVNVFRKMEYPYFRYVIYDDDTVLSEDLYFCTEARKNGINIKCNPTVKANHIYEVSI</sequence>
<dbReference type="Proteomes" id="UP000783037">
    <property type="component" value="Unassembled WGS sequence"/>
</dbReference>
<dbReference type="InterPro" id="IPR029044">
    <property type="entry name" value="Nucleotide-diphossugar_trans"/>
</dbReference>
<dbReference type="AlphaFoldDB" id="A0A8T3VBV6"/>
<protein>
    <recommendedName>
        <fullName evidence="3">Glycosyl transferase family 2</fullName>
    </recommendedName>
</protein>
<organism evidence="1 2">
    <name type="scientific">Methanobrevibacter thaueri</name>
    <dbReference type="NCBI Taxonomy" id="190975"/>
    <lineage>
        <taxon>Archaea</taxon>
        <taxon>Methanobacteriati</taxon>
        <taxon>Methanobacteriota</taxon>
        <taxon>Methanomada group</taxon>
        <taxon>Methanobacteria</taxon>
        <taxon>Methanobacteriales</taxon>
        <taxon>Methanobacteriaceae</taxon>
        <taxon>Methanobrevibacter</taxon>
    </lineage>
</organism>
<proteinExistence type="predicted"/>
<dbReference type="SUPFAM" id="SSF53448">
    <property type="entry name" value="Nucleotide-diphospho-sugar transferases"/>
    <property type="match status" value="1"/>
</dbReference>
<evidence type="ECO:0008006" key="3">
    <source>
        <dbReference type="Google" id="ProtNLM"/>
    </source>
</evidence>
<accession>A0A8T3VBV6</accession>
<comment type="caution">
    <text evidence="1">The sequence shown here is derived from an EMBL/GenBank/DDBJ whole genome shotgun (WGS) entry which is preliminary data.</text>
</comment>
<gene>
    <name evidence="1" type="ORF">E7Z79_08225</name>
</gene>
<dbReference type="EMBL" id="SUTK01000057">
    <property type="protein sequence ID" value="MBE6502409.1"/>
    <property type="molecule type" value="Genomic_DNA"/>
</dbReference>
<evidence type="ECO:0000313" key="2">
    <source>
        <dbReference type="Proteomes" id="UP000783037"/>
    </source>
</evidence>
<dbReference type="RefSeq" id="WP_303739497.1">
    <property type="nucleotide sequence ID" value="NZ_SUTK01000057.1"/>
</dbReference>
<dbReference type="Gene3D" id="3.90.550.40">
    <property type="match status" value="1"/>
</dbReference>
<name>A0A8T3VBV6_9EURY</name>
<reference evidence="1" key="1">
    <citation type="submission" date="2019-04" db="EMBL/GenBank/DDBJ databases">
        <title>Evolution of Biomass-Degrading Anaerobic Consortia Revealed by Metagenomics.</title>
        <authorList>
            <person name="Peng X."/>
        </authorList>
    </citation>
    <scope>NUCLEOTIDE SEQUENCE</scope>
    <source>
        <strain evidence="1">SIG18</strain>
    </source>
</reference>
<evidence type="ECO:0000313" key="1">
    <source>
        <dbReference type="EMBL" id="MBE6502409.1"/>
    </source>
</evidence>